<keyword evidence="4 7" id="KW-0812">Transmembrane</keyword>
<dbReference type="OrthoDB" id="9809206at2"/>
<feature type="transmembrane region" description="Helical" evidence="7">
    <location>
        <begin position="100"/>
        <end position="129"/>
    </location>
</feature>
<comment type="similarity">
    <text evidence="2">Belongs to the MscS (TC 1.A.23) family.</text>
</comment>
<evidence type="ECO:0000259" key="10">
    <source>
        <dbReference type="Pfam" id="PF21088"/>
    </source>
</evidence>
<gene>
    <name evidence="11" type="ORF">EG849_02850</name>
</gene>
<keyword evidence="6 7" id="KW-0472">Membrane</keyword>
<evidence type="ECO:0000256" key="5">
    <source>
        <dbReference type="ARBA" id="ARBA00022989"/>
    </source>
</evidence>
<dbReference type="Pfam" id="PF05552">
    <property type="entry name" value="MS_channel_1st_1"/>
    <property type="match status" value="1"/>
</dbReference>
<dbReference type="Gene3D" id="2.30.30.60">
    <property type="match status" value="1"/>
</dbReference>
<dbReference type="AlphaFoldDB" id="A0A3P3WF99"/>
<dbReference type="Proteomes" id="UP000271937">
    <property type="component" value="Unassembled WGS sequence"/>
</dbReference>
<dbReference type="SUPFAM" id="SSF50182">
    <property type="entry name" value="Sm-like ribonucleoproteins"/>
    <property type="match status" value="1"/>
</dbReference>
<dbReference type="PANTHER" id="PTHR30221:SF1">
    <property type="entry name" value="SMALL-CONDUCTANCE MECHANOSENSITIVE CHANNEL"/>
    <property type="match status" value="1"/>
</dbReference>
<dbReference type="Gene3D" id="3.30.70.100">
    <property type="match status" value="1"/>
</dbReference>
<protein>
    <submittedName>
        <fullName evidence="11">Mechanosensitive ion channel family protein</fullName>
    </submittedName>
</protein>
<feature type="transmembrane region" description="Helical" evidence="7">
    <location>
        <begin position="33"/>
        <end position="50"/>
    </location>
</feature>
<dbReference type="Pfam" id="PF00924">
    <property type="entry name" value="MS_channel_2nd"/>
    <property type="match status" value="1"/>
</dbReference>
<evidence type="ECO:0000259" key="9">
    <source>
        <dbReference type="Pfam" id="PF21082"/>
    </source>
</evidence>
<keyword evidence="5 7" id="KW-1133">Transmembrane helix</keyword>
<dbReference type="InterPro" id="IPR006685">
    <property type="entry name" value="MscS_channel_2nd"/>
</dbReference>
<reference evidence="11 12" key="1">
    <citation type="submission" date="2018-11" db="EMBL/GenBank/DDBJ databases">
        <title>Flavobacterium sp. nov., YIM 102600 draft genome.</title>
        <authorList>
            <person name="Li G."/>
            <person name="Jiang Y."/>
        </authorList>
    </citation>
    <scope>NUCLEOTIDE SEQUENCE [LARGE SCALE GENOMIC DNA]</scope>
    <source>
        <strain evidence="11 12">YIM 102600</strain>
    </source>
</reference>
<dbReference type="InterPro" id="IPR049142">
    <property type="entry name" value="MS_channel_1st"/>
</dbReference>
<keyword evidence="12" id="KW-1185">Reference proteome</keyword>
<evidence type="ECO:0000256" key="7">
    <source>
        <dbReference type="SAM" id="Phobius"/>
    </source>
</evidence>
<evidence type="ECO:0000256" key="6">
    <source>
        <dbReference type="ARBA" id="ARBA00023136"/>
    </source>
</evidence>
<feature type="domain" description="Mechanosensitive ion channel MscS" evidence="8">
    <location>
        <begin position="116"/>
        <end position="181"/>
    </location>
</feature>
<evidence type="ECO:0000313" key="12">
    <source>
        <dbReference type="Proteomes" id="UP000271937"/>
    </source>
</evidence>
<dbReference type="PANTHER" id="PTHR30221">
    <property type="entry name" value="SMALL-CONDUCTANCE MECHANOSENSITIVE CHANNEL"/>
    <property type="match status" value="1"/>
</dbReference>
<dbReference type="InterPro" id="IPR045275">
    <property type="entry name" value="MscS_archaea/bacteria_type"/>
</dbReference>
<name>A0A3P3WF99_9FLAO</name>
<dbReference type="Pfam" id="PF21088">
    <property type="entry name" value="MS_channel_1st"/>
    <property type="match status" value="1"/>
</dbReference>
<comment type="subcellular location">
    <subcellularLocation>
        <location evidence="1">Cell membrane</location>
        <topology evidence="1">Multi-pass membrane protein</topology>
    </subcellularLocation>
</comment>
<dbReference type="InterPro" id="IPR008910">
    <property type="entry name" value="MSC_TM_helix"/>
</dbReference>
<dbReference type="InterPro" id="IPR011066">
    <property type="entry name" value="MscS_channel_C_sf"/>
</dbReference>
<sequence length="283" mass="31301">MQNLETEVIASSDYVGKYATQFITILVDYSPKLLTAFIILFVGLYAIRFINRMIRRIMISRNFDPTLSKFLADILLWVLRVLLFVTFIDQLGIGTSSFVAILGAMGLAVGLSLQGSLSNFAGGMLIILFKPFRVGDFIEAQGVSGTVLEIQIFVTKLTTTNNQTIFVPNGALSNGNIINYSLEGTRRADINFTVSYDSNLQEVKSILKTIIDTDPRILKEPAPAVVVTGLVDNGVTIAVRPWANRSDFWDVHSDVLERAKSQLYEAGIEIQPFVKEASVKPLQ</sequence>
<organism evidence="11 12">
    <name type="scientific">Flavobacterium macacae</name>
    <dbReference type="NCBI Taxonomy" id="2488993"/>
    <lineage>
        <taxon>Bacteria</taxon>
        <taxon>Pseudomonadati</taxon>
        <taxon>Bacteroidota</taxon>
        <taxon>Flavobacteriia</taxon>
        <taxon>Flavobacteriales</taxon>
        <taxon>Flavobacteriaceae</taxon>
        <taxon>Flavobacterium</taxon>
    </lineage>
</organism>
<dbReference type="InterPro" id="IPR049278">
    <property type="entry name" value="MS_channel_C"/>
</dbReference>
<evidence type="ECO:0000256" key="1">
    <source>
        <dbReference type="ARBA" id="ARBA00004651"/>
    </source>
</evidence>
<dbReference type="GO" id="GO:0008381">
    <property type="term" value="F:mechanosensitive monoatomic ion channel activity"/>
    <property type="evidence" value="ECO:0007669"/>
    <property type="project" value="InterPro"/>
</dbReference>
<feature type="transmembrane region" description="Helical" evidence="7">
    <location>
        <begin position="70"/>
        <end position="88"/>
    </location>
</feature>
<dbReference type="EMBL" id="RQVR01000002">
    <property type="protein sequence ID" value="RRJ93792.1"/>
    <property type="molecule type" value="Genomic_DNA"/>
</dbReference>
<accession>A0A3P3WF99</accession>
<evidence type="ECO:0000313" key="11">
    <source>
        <dbReference type="EMBL" id="RRJ93792.1"/>
    </source>
</evidence>
<keyword evidence="3" id="KW-1003">Cell membrane</keyword>
<feature type="domain" description="Mechanosensitive ion channel MscS C-terminal" evidence="9">
    <location>
        <begin position="189"/>
        <end position="270"/>
    </location>
</feature>
<evidence type="ECO:0000259" key="8">
    <source>
        <dbReference type="Pfam" id="PF00924"/>
    </source>
</evidence>
<dbReference type="SUPFAM" id="SSF82861">
    <property type="entry name" value="Mechanosensitive channel protein MscS (YggB), transmembrane region"/>
    <property type="match status" value="1"/>
</dbReference>
<feature type="domain" description="Mechanosensitive ion channel transmembrane helices 2/3" evidence="10">
    <location>
        <begin position="78"/>
        <end position="114"/>
    </location>
</feature>
<proteinExistence type="inferred from homology"/>
<dbReference type="RefSeq" id="WP_125011571.1">
    <property type="nucleotide sequence ID" value="NZ_RQVR01000002.1"/>
</dbReference>
<dbReference type="InterPro" id="IPR023408">
    <property type="entry name" value="MscS_beta-dom_sf"/>
</dbReference>
<dbReference type="InterPro" id="IPR011014">
    <property type="entry name" value="MscS_channel_TM-2"/>
</dbReference>
<dbReference type="SUPFAM" id="SSF82689">
    <property type="entry name" value="Mechanosensitive channel protein MscS (YggB), C-terminal domain"/>
    <property type="match status" value="1"/>
</dbReference>
<dbReference type="Pfam" id="PF21082">
    <property type="entry name" value="MS_channel_3rd"/>
    <property type="match status" value="1"/>
</dbReference>
<dbReference type="GO" id="GO:0005886">
    <property type="term" value="C:plasma membrane"/>
    <property type="evidence" value="ECO:0007669"/>
    <property type="project" value="UniProtKB-SubCell"/>
</dbReference>
<evidence type="ECO:0000256" key="3">
    <source>
        <dbReference type="ARBA" id="ARBA00022475"/>
    </source>
</evidence>
<evidence type="ECO:0000256" key="4">
    <source>
        <dbReference type="ARBA" id="ARBA00022692"/>
    </source>
</evidence>
<evidence type="ECO:0000256" key="2">
    <source>
        <dbReference type="ARBA" id="ARBA00008017"/>
    </source>
</evidence>
<dbReference type="InterPro" id="IPR010920">
    <property type="entry name" value="LSM_dom_sf"/>
</dbReference>
<dbReference type="Gene3D" id="1.10.287.1260">
    <property type="match status" value="1"/>
</dbReference>
<comment type="caution">
    <text evidence="11">The sequence shown here is derived from an EMBL/GenBank/DDBJ whole genome shotgun (WGS) entry which is preliminary data.</text>
</comment>